<feature type="non-terminal residue" evidence="1">
    <location>
        <position position="1"/>
    </location>
</feature>
<dbReference type="AlphaFoldDB" id="A0A383AC71"/>
<gene>
    <name evidence="1" type="ORF">METZ01_LOCUS457649</name>
</gene>
<sequence>VGETYKAGDQVLLVDRKRRRYLVTLQPGAEFHS</sequence>
<protein>
    <submittedName>
        <fullName evidence="1">Uncharacterized protein</fullName>
    </submittedName>
</protein>
<reference evidence="1" key="1">
    <citation type="submission" date="2018-05" db="EMBL/GenBank/DDBJ databases">
        <authorList>
            <person name="Lanie J.A."/>
            <person name="Ng W.-L."/>
            <person name="Kazmierczak K.M."/>
            <person name="Andrzejewski T.M."/>
            <person name="Davidsen T.M."/>
            <person name="Wayne K.J."/>
            <person name="Tettelin H."/>
            <person name="Glass J.I."/>
            <person name="Rusch D."/>
            <person name="Podicherti R."/>
            <person name="Tsui H.-C.T."/>
            <person name="Winkler M.E."/>
        </authorList>
    </citation>
    <scope>NUCLEOTIDE SEQUENCE</scope>
</reference>
<evidence type="ECO:0000313" key="1">
    <source>
        <dbReference type="EMBL" id="SVE04795.1"/>
    </source>
</evidence>
<accession>A0A383AC71</accession>
<feature type="non-terminal residue" evidence="1">
    <location>
        <position position="33"/>
    </location>
</feature>
<name>A0A383AC71_9ZZZZ</name>
<proteinExistence type="predicted"/>
<dbReference type="Pfam" id="PF14801">
    <property type="entry name" value="TrmI-like_N"/>
    <property type="match status" value="1"/>
</dbReference>
<organism evidence="1">
    <name type="scientific">marine metagenome</name>
    <dbReference type="NCBI Taxonomy" id="408172"/>
    <lineage>
        <taxon>unclassified sequences</taxon>
        <taxon>metagenomes</taxon>
        <taxon>ecological metagenomes</taxon>
    </lineage>
</organism>
<dbReference type="Gene3D" id="3.10.330.20">
    <property type="match status" value="1"/>
</dbReference>
<dbReference type="EMBL" id="UINC01190573">
    <property type="protein sequence ID" value="SVE04795.1"/>
    <property type="molecule type" value="Genomic_DNA"/>
</dbReference>